<comment type="similarity">
    <text evidence="2 6">Belongs to the FKBP-type PPIase family.</text>
</comment>
<dbReference type="PROSITE" id="PS50059">
    <property type="entry name" value="FKBP_PPIASE"/>
    <property type="match status" value="1"/>
</dbReference>
<organism evidence="9 10">
    <name type="scientific">Estrella lausannensis</name>
    <dbReference type="NCBI Taxonomy" id="483423"/>
    <lineage>
        <taxon>Bacteria</taxon>
        <taxon>Pseudomonadati</taxon>
        <taxon>Chlamydiota</taxon>
        <taxon>Chlamydiia</taxon>
        <taxon>Parachlamydiales</taxon>
        <taxon>Candidatus Criblamydiaceae</taxon>
        <taxon>Estrella</taxon>
    </lineage>
</organism>
<reference evidence="10" key="1">
    <citation type="submission" date="2015-06" db="EMBL/GenBank/DDBJ databases">
        <authorList>
            <person name="Bertelli C."/>
        </authorList>
    </citation>
    <scope>NUCLEOTIDE SEQUENCE [LARGE SCALE GENOMIC DNA]</scope>
    <source>
        <strain evidence="10">CRIB-30</strain>
    </source>
</reference>
<dbReference type="GO" id="GO:0003755">
    <property type="term" value="F:peptidyl-prolyl cis-trans isomerase activity"/>
    <property type="evidence" value="ECO:0007669"/>
    <property type="project" value="UniProtKB-UniRule"/>
</dbReference>
<evidence type="ECO:0000313" key="10">
    <source>
        <dbReference type="Proteomes" id="UP000220251"/>
    </source>
</evidence>
<comment type="catalytic activity">
    <reaction evidence="1 5 6">
        <text>[protein]-peptidylproline (omega=180) = [protein]-peptidylproline (omega=0)</text>
        <dbReference type="Rhea" id="RHEA:16237"/>
        <dbReference type="Rhea" id="RHEA-COMP:10747"/>
        <dbReference type="Rhea" id="RHEA-COMP:10748"/>
        <dbReference type="ChEBI" id="CHEBI:83833"/>
        <dbReference type="ChEBI" id="CHEBI:83834"/>
        <dbReference type="EC" id="5.2.1.8"/>
    </reaction>
</comment>
<dbReference type="EC" id="5.2.1.8" evidence="6"/>
<dbReference type="InterPro" id="IPR001179">
    <property type="entry name" value="PPIase_FKBP_dom"/>
</dbReference>
<evidence type="ECO:0000256" key="4">
    <source>
        <dbReference type="ARBA" id="ARBA00023235"/>
    </source>
</evidence>
<gene>
    <name evidence="9" type="primary">mip3</name>
    <name evidence="9" type="ORF">ELAC_0466</name>
</gene>
<dbReference type="PANTHER" id="PTHR43811">
    <property type="entry name" value="FKBP-TYPE PEPTIDYL-PROLYL CIS-TRANS ISOMERASE FKPA"/>
    <property type="match status" value="1"/>
</dbReference>
<protein>
    <recommendedName>
        <fullName evidence="6">Peptidyl-prolyl cis-trans isomerase</fullName>
        <ecNumber evidence="6">5.2.1.8</ecNumber>
    </recommendedName>
</protein>
<dbReference type="PANTHER" id="PTHR43811:SF19">
    <property type="entry name" value="39 KDA FK506-BINDING NUCLEAR PROTEIN"/>
    <property type="match status" value="1"/>
</dbReference>
<feature type="domain" description="PPIase FKBP-type" evidence="8">
    <location>
        <begin position="138"/>
        <end position="221"/>
    </location>
</feature>
<keyword evidence="10" id="KW-1185">Reference proteome</keyword>
<dbReference type="InterPro" id="IPR036944">
    <property type="entry name" value="PPIase_FKBP_N_sf"/>
</dbReference>
<evidence type="ECO:0000256" key="5">
    <source>
        <dbReference type="PROSITE-ProRule" id="PRU00277"/>
    </source>
</evidence>
<feature type="compositionally biased region" description="Acidic residues" evidence="7">
    <location>
        <begin position="250"/>
        <end position="268"/>
    </location>
</feature>
<dbReference type="EMBL" id="CWGJ01000006">
    <property type="protein sequence ID" value="CRX37821.1"/>
    <property type="molecule type" value="Genomic_DNA"/>
</dbReference>
<dbReference type="InterPro" id="IPR000774">
    <property type="entry name" value="PPIase_FKBP_N"/>
</dbReference>
<evidence type="ECO:0000256" key="2">
    <source>
        <dbReference type="ARBA" id="ARBA00006577"/>
    </source>
</evidence>
<evidence type="ECO:0000256" key="1">
    <source>
        <dbReference type="ARBA" id="ARBA00000971"/>
    </source>
</evidence>
<feature type="compositionally biased region" description="Basic and acidic residues" evidence="7">
    <location>
        <begin position="238"/>
        <end position="249"/>
    </location>
</feature>
<dbReference type="Proteomes" id="UP000220251">
    <property type="component" value="Unassembled WGS sequence"/>
</dbReference>
<evidence type="ECO:0000313" key="9">
    <source>
        <dbReference type="EMBL" id="CRX37821.1"/>
    </source>
</evidence>
<keyword evidence="3 5" id="KW-0697">Rotamase</keyword>
<evidence type="ECO:0000259" key="8">
    <source>
        <dbReference type="PROSITE" id="PS50059"/>
    </source>
</evidence>
<feature type="region of interest" description="Disordered" evidence="7">
    <location>
        <begin position="226"/>
        <end position="268"/>
    </location>
</feature>
<evidence type="ECO:0000256" key="6">
    <source>
        <dbReference type="RuleBase" id="RU003915"/>
    </source>
</evidence>
<evidence type="ECO:0000256" key="7">
    <source>
        <dbReference type="SAM" id="MobiDB-lite"/>
    </source>
</evidence>
<dbReference type="GO" id="GO:0006457">
    <property type="term" value="P:protein folding"/>
    <property type="evidence" value="ECO:0007669"/>
    <property type="project" value="InterPro"/>
</dbReference>
<dbReference type="Gene3D" id="1.10.287.460">
    <property type="entry name" value="Peptidyl-prolyl cis-trans isomerase, FKBP-type, N-terminal domain"/>
    <property type="match status" value="1"/>
</dbReference>
<dbReference type="Gene3D" id="3.10.50.40">
    <property type="match status" value="1"/>
</dbReference>
<keyword evidence="4 5" id="KW-0413">Isomerase</keyword>
<evidence type="ECO:0000256" key="3">
    <source>
        <dbReference type="ARBA" id="ARBA00023110"/>
    </source>
</evidence>
<sequence>MGAMSPAPQTLLAEEQAKNLAEKPEADDINISLLSEAFGHFIGRNLKSPGVTFDIDAVIKGLKNGAAGQPAPMNDQEYEMAMAKLQEKAFAALSEQNLTAAKEFLEKNAKEPGVVEIEPGKLQYQIIKPGSGEEVKPHSTPLIHYSGKYQDGTVFGSSEEVGGPITIPLDQTIPGFSKGLLGMKEGEKRKLFIHPDLGYGTMGNLPPNALLIFEIEVVKANSSDLNLQSMASDDEEKSGEKASHEGDEGNDKDDDEGSDKDDDDKDED</sequence>
<dbReference type="InterPro" id="IPR046357">
    <property type="entry name" value="PPIase_dom_sf"/>
</dbReference>
<dbReference type="Pfam" id="PF01346">
    <property type="entry name" value="FKBP_N"/>
    <property type="match status" value="1"/>
</dbReference>
<dbReference type="Pfam" id="PF00254">
    <property type="entry name" value="FKBP_C"/>
    <property type="match status" value="1"/>
</dbReference>
<dbReference type="SUPFAM" id="SSF54534">
    <property type="entry name" value="FKBP-like"/>
    <property type="match status" value="1"/>
</dbReference>
<dbReference type="AlphaFoldDB" id="A0A0H5DNE0"/>
<name>A0A0H5DNE0_9BACT</name>
<proteinExistence type="inferred from homology"/>
<accession>A0A0H5DNE0</accession>